<reference evidence="1" key="1">
    <citation type="submission" date="2020-04" db="EMBL/GenBank/DDBJ databases">
        <authorList>
            <person name="Chiriac C."/>
            <person name="Salcher M."/>
            <person name="Ghai R."/>
            <person name="Kavagutti S V."/>
        </authorList>
    </citation>
    <scope>NUCLEOTIDE SEQUENCE</scope>
</reference>
<dbReference type="EMBL" id="LR796613">
    <property type="protein sequence ID" value="CAB4154767.1"/>
    <property type="molecule type" value="Genomic_DNA"/>
</dbReference>
<gene>
    <name evidence="1" type="ORF">UFOVP653_27</name>
</gene>
<sequence length="67" mass="7548">MTDEWWAKIYEKAGRDMMEKRAERLLHEFRYLGAQNGNRKKQLDGVVANCAGVATSVTGGVVNFVDD</sequence>
<accession>A0A6J5N7M7</accession>
<organism evidence="1">
    <name type="scientific">uncultured Caudovirales phage</name>
    <dbReference type="NCBI Taxonomy" id="2100421"/>
    <lineage>
        <taxon>Viruses</taxon>
        <taxon>Duplodnaviria</taxon>
        <taxon>Heunggongvirae</taxon>
        <taxon>Uroviricota</taxon>
        <taxon>Caudoviricetes</taxon>
        <taxon>Peduoviridae</taxon>
        <taxon>Maltschvirus</taxon>
        <taxon>Maltschvirus maltsch</taxon>
    </lineage>
</organism>
<protein>
    <submittedName>
        <fullName evidence="1">Uncharacterized protein</fullName>
    </submittedName>
</protein>
<name>A0A6J5N7M7_9CAUD</name>
<evidence type="ECO:0000313" key="1">
    <source>
        <dbReference type="EMBL" id="CAB4154767.1"/>
    </source>
</evidence>
<proteinExistence type="predicted"/>